<dbReference type="AlphaFoldDB" id="A0A3M8SP17"/>
<evidence type="ECO:0000313" key="3">
    <source>
        <dbReference type="EMBL" id="RNF83071.1"/>
    </source>
</evidence>
<dbReference type="Pfam" id="PF04235">
    <property type="entry name" value="DUF418"/>
    <property type="match status" value="1"/>
</dbReference>
<feature type="transmembrane region" description="Helical" evidence="1">
    <location>
        <begin position="192"/>
        <end position="219"/>
    </location>
</feature>
<evidence type="ECO:0000313" key="4">
    <source>
        <dbReference type="Proteomes" id="UP000267049"/>
    </source>
</evidence>
<keyword evidence="4" id="KW-1185">Reference proteome</keyword>
<gene>
    <name evidence="3" type="ORF">EER27_11155</name>
</gene>
<feature type="transmembrane region" description="Helical" evidence="1">
    <location>
        <begin position="240"/>
        <end position="259"/>
    </location>
</feature>
<accession>A0A3M8SP17</accession>
<keyword evidence="1" id="KW-0472">Membrane</keyword>
<evidence type="ECO:0000256" key="1">
    <source>
        <dbReference type="SAM" id="Phobius"/>
    </source>
</evidence>
<evidence type="ECO:0000259" key="2">
    <source>
        <dbReference type="Pfam" id="PF04235"/>
    </source>
</evidence>
<organism evidence="3 4">
    <name type="scientific">Montanilutibacter psychrotolerans</name>
    <dbReference type="NCBI Taxonomy" id="1327343"/>
    <lineage>
        <taxon>Bacteria</taxon>
        <taxon>Pseudomonadati</taxon>
        <taxon>Pseudomonadota</taxon>
        <taxon>Gammaproteobacteria</taxon>
        <taxon>Lysobacterales</taxon>
        <taxon>Lysobacteraceae</taxon>
        <taxon>Montanilutibacter</taxon>
    </lineage>
</organism>
<protein>
    <submittedName>
        <fullName evidence="3">DUF418 domain-containing protein</fullName>
    </submittedName>
</protein>
<feature type="transmembrane region" description="Helical" evidence="1">
    <location>
        <begin position="311"/>
        <end position="332"/>
    </location>
</feature>
<feature type="transmembrane region" description="Helical" evidence="1">
    <location>
        <begin position="102"/>
        <end position="120"/>
    </location>
</feature>
<name>A0A3M8SP17_9GAMM</name>
<keyword evidence="1" id="KW-1133">Transmembrane helix</keyword>
<feature type="transmembrane region" description="Helical" evidence="1">
    <location>
        <begin position="338"/>
        <end position="360"/>
    </location>
</feature>
<feature type="transmembrane region" description="Helical" evidence="1">
    <location>
        <begin position="61"/>
        <end position="82"/>
    </location>
</feature>
<keyword evidence="1" id="KW-0812">Transmembrane</keyword>
<reference evidence="3 4" key="1">
    <citation type="submission" date="2018-11" db="EMBL/GenBank/DDBJ databases">
        <title>Lysobacter cryohumiis sp. nov., isolated from soil in the Tianshan Mountains, Xinjiang, China.</title>
        <authorList>
            <person name="Luo Y."/>
            <person name="Sheng H."/>
        </authorList>
    </citation>
    <scope>NUCLEOTIDE SEQUENCE [LARGE SCALE GENOMIC DNA]</scope>
    <source>
        <strain evidence="3 4">ZS60</strain>
    </source>
</reference>
<feature type="transmembrane region" description="Helical" evidence="1">
    <location>
        <begin position="271"/>
        <end position="291"/>
    </location>
</feature>
<dbReference type="InterPro" id="IPR052529">
    <property type="entry name" value="Bact_Transport_Assoc"/>
</dbReference>
<proteinExistence type="predicted"/>
<dbReference type="PANTHER" id="PTHR30590:SF2">
    <property type="entry name" value="INNER MEMBRANE PROTEIN"/>
    <property type="match status" value="1"/>
</dbReference>
<feature type="transmembrane region" description="Helical" evidence="1">
    <location>
        <begin position="20"/>
        <end position="40"/>
    </location>
</feature>
<dbReference type="PANTHER" id="PTHR30590">
    <property type="entry name" value="INNER MEMBRANE PROTEIN"/>
    <property type="match status" value="1"/>
</dbReference>
<dbReference type="EMBL" id="RIBS01000005">
    <property type="protein sequence ID" value="RNF83071.1"/>
    <property type="molecule type" value="Genomic_DNA"/>
</dbReference>
<feature type="transmembrane region" description="Helical" evidence="1">
    <location>
        <begin position="141"/>
        <end position="159"/>
    </location>
</feature>
<dbReference type="InterPro" id="IPR007349">
    <property type="entry name" value="DUF418"/>
</dbReference>
<dbReference type="Proteomes" id="UP000267049">
    <property type="component" value="Unassembled WGS sequence"/>
</dbReference>
<comment type="caution">
    <text evidence="3">The sequence shown here is derived from an EMBL/GenBank/DDBJ whole genome shotgun (WGS) entry which is preliminary data.</text>
</comment>
<dbReference type="OrthoDB" id="9807744at2"/>
<sequence>MDESPAQPLPASRRTAIVDVLRGWALLGVTLGNVVSFHQLGADPERTTDALTSALQFVSQYLFAAKSWTLLSVLFGYGFSVLIENIASKTGKPAVFFLRRMAWLLALALVNCLFFYGDILKDYALLGMLLLAFARCSSQTLFRIGLVLLLAAPFVSAYARGMGYDFDARIDALLPAFLSDRWMDVFRFNLEATWLLAFFNPQYAITVHVVMFACMLLGVTAHRSGVLQRLGTEPALARRLCLASLALAVTFNMALWYLTQVKAPVLTYFRFGYWGVMCSMLAIAAGLCWLYGTGRMGRLVKPLQAMGRMTLTNYMAQCLMLAVVFSGAGLGIFNTQHYGFYVLLAIGTYVLQVFASQWWLARFAYGPVEWLWRRLSYGVAVQPMAAARHAAAERAGS</sequence>
<dbReference type="RefSeq" id="WP_123088203.1">
    <property type="nucleotide sequence ID" value="NZ_RIBS01000005.1"/>
</dbReference>
<feature type="domain" description="DUF418" evidence="2">
    <location>
        <begin position="222"/>
        <end position="378"/>
    </location>
</feature>